<sequence>MAILVASLIRNRRGAKEASCVEPQSESGNDFKLKRRRRTELPFHSGVISELGWSLTGSAEEGRVGTHCPFALPPSPAEADSAGARVAELGERKCPSQSEVAGPAPRLREWRSSWVRLCLL</sequence>
<proteinExistence type="predicted"/>
<gene>
    <name evidence="1" type="ORF">EGK_01982</name>
</gene>
<dbReference type="EMBL" id="CM001253">
    <property type="protein sequence ID" value="EHH15831.1"/>
    <property type="molecule type" value="Genomic_DNA"/>
</dbReference>
<dbReference type="Proteomes" id="UP000013456">
    <property type="component" value="Chromosome 1"/>
</dbReference>
<dbReference type="HOGENOM" id="CLU_166238_0_0_1"/>
<reference evidence="1" key="1">
    <citation type="journal article" date="2011" name="Nat. Biotechnol.">
        <title>Genome sequencing and comparison of two nonhuman primate animal models, the cynomolgus and Chinese rhesus macaques.</title>
        <authorList>
            <person name="Yan G."/>
            <person name="Zhang G."/>
            <person name="Fang X."/>
            <person name="Zhang Y."/>
            <person name="Li C."/>
            <person name="Ling F."/>
            <person name="Cooper D.N."/>
            <person name="Li Q."/>
            <person name="Li Y."/>
            <person name="van Gool A.J."/>
            <person name="Du H."/>
            <person name="Chen J."/>
            <person name="Chen R."/>
            <person name="Zhang P."/>
            <person name="Huang Z."/>
            <person name="Thompson J.R."/>
            <person name="Meng Y."/>
            <person name="Bai Y."/>
            <person name="Wang J."/>
            <person name="Zhuo M."/>
            <person name="Wang T."/>
            <person name="Huang Y."/>
            <person name="Wei L."/>
            <person name="Li J."/>
            <person name="Wang Z."/>
            <person name="Hu H."/>
            <person name="Yang P."/>
            <person name="Le L."/>
            <person name="Stenson P.D."/>
            <person name="Li B."/>
            <person name="Liu X."/>
            <person name="Ball E.V."/>
            <person name="An N."/>
            <person name="Huang Q."/>
            <person name="Zhang Y."/>
            <person name="Fan W."/>
            <person name="Zhang X."/>
            <person name="Li Y."/>
            <person name="Wang W."/>
            <person name="Katze M.G."/>
            <person name="Su B."/>
            <person name="Nielsen R."/>
            <person name="Yang H."/>
            <person name="Wang J."/>
            <person name="Wang X."/>
            <person name="Wang J."/>
        </authorList>
    </citation>
    <scope>NUCLEOTIDE SEQUENCE [LARGE SCALE GENOMIC DNA]</scope>
    <source>
        <strain evidence="1">CR-5</strain>
    </source>
</reference>
<evidence type="ECO:0000313" key="1">
    <source>
        <dbReference type="EMBL" id="EHH15831.1"/>
    </source>
</evidence>
<dbReference type="AlphaFoldDB" id="F6UXH6"/>
<protein>
    <submittedName>
        <fullName evidence="1">Uncharacterized protein</fullName>
    </submittedName>
</protein>
<name>F6UXH6_MACMU</name>
<organism evidence="1">
    <name type="scientific">Macaca mulatta</name>
    <name type="common">Rhesus macaque</name>
    <dbReference type="NCBI Taxonomy" id="9544"/>
    <lineage>
        <taxon>Eukaryota</taxon>
        <taxon>Metazoa</taxon>
        <taxon>Chordata</taxon>
        <taxon>Craniata</taxon>
        <taxon>Vertebrata</taxon>
        <taxon>Euteleostomi</taxon>
        <taxon>Mammalia</taxon>
        <taxon>Eutheria</taxon>
        <taxon>Euarchontoglires</taxon>
        <taxon>Primates</taxon>
        <taxon>Haplorrhini</taxon>
        <taxon>Catarrhini</taxon>
        <taxon>Cercopithecidae</taxon>
        <taxon>Cercopithecinae</taxon>
        <taxon>Macaca</taxon>
    </lineage>
</organism>
<accession>F6UXH6</accession>